<sequence>MTTEQQTEEFWEGHYQQRERVWSGKVNPVFAEIAEPLTPGRALDLGCGEGADAVWLARHGWQVDAADISATALARAAGHAAETGTAERISFHRVDLTKGFPEGRFDLVSAQFLQSPLDFPRAEVLRRAFAALAPGGVLLVVDHAAAPPWSKHGHQMEFPTPQDTLAELGLSADQVAVERAGTVERPAAGPEGEHGMLTDGVLVLRRR</sequence>
<dbReference type="RefSeq" id="WP_110664905.1">
    <property type="nucleotide sequence ID" value="NZ_PYBW01000008.1"/>
</dbReference>
<dbReference type="AlphaFoldDB" id="A0A2V4NQK1"/>
<evidence type="ECO:0000256" key="3">
    <source>
        <dbReference type="ARBA" id="ARBA00022691"/>
    </source>
</evidence>
<dbReference type="SUPFAM" id="SSF53335">
    <property type="entry name" value="S-adenosyl-L-methionine-dependent methyltransferases"/>
    <property type="match status" value="1"/>
</dbReference>
<keyword evidence="1 4" id="KW-0489">Methyltransferase</keyword>
<dbReference type="OrthoDB" id="9786503at2"/>
<organism evidence="4 5">
    <name type="scientific">Streptomyces tateyamensis</name>
    <dbReference type="NCBI Taxonomy" id="565073"/>
    <lineage>
        <taxon>Bacteria</taxon>
        <taxon>Bacillati</taxon>
        <taxon>Actinomycetota</taxon>
        <taxon>Actinomycetes</taxon>
        <taxon>Kitasatosporales</taxon>
        <taxon>Streptomycetaceae</taxon>
        <taxon>Streptomyces</taxon>
    </lineage>
</organism>
<proteinExistence type="predicted"/>
<evidence type="ECO:0000313" key="5">
    <source>
        <dbReference type="Proteomes" id="UP000248039"/>
    </source>
</evidence>
<protein>
    <submittedName>
        <fullName evidence="4">SAM-dependent methyltransferase</fullName>
    </submittedName>
</protein>
<dbReference type="PANTHER" id="PTHR43464">
    <property type="entry name" value="METHYLTRANSFERASE"/>
    <property type="match status" value="1"/>
</dbReference>
<dbReference type="Gene3D" id="3.40.50.150">
    <property type="entry name" value="Vaccinia Virus protein VP39"/>
    <property type="match status" value="1"/>
</dbReference>
<keyword evidence="3" id="KW-0949">S-adenosyl-L-methionine</keyword>
<dbReference type="EMBL" id="PYBW01000008">
    <property type="protein sequence ID" value="PYC88045.1"/>
    <property type="molecule type" value="Genomic_DNA"/>
</dbReference>
<reference evidence="4 5" key="1">
    <citation type="submission" date="2018-03" db="EMBL/GenBank/DDBJ databases">
        <title>Bioinformatic expansion and discovery of thiopeptide antibiotics.</title>
        <authorList>
            <person name="Schwalen C.J."/>
            <person name="Hudson G.A."/>
            <person name="Mitchell D.A."/>
        </authorList>
    </citation>
    <scope>NUCLEOTIDE SEQUENCE [LARGE SCALE GENOMIC DNA]</scope>
    <source>
        <strain evidence="4 5">ATCC 21389</strain>
    </source>
</reference>
<dbReference type="PANTHER" id="PTHR43464:SF19">
    <property type="entry name" value="UBIQUINONE BIOSYNTHESIS O-METHYLTRANSFERASE, MITOCHONDRIAL"/>
    <property type="match status" value="1"/>
</dbReference>
<dbReference type="GO" id="GO:0032259">
    <property type="term" value="P:methylation"/>
    <property type="evidence" value="ECO:0007669"/>
    <property type="project" value="UniProtKB-KW"/>
</dbReference>
<keyword evidence="2 4" id="KW-0808">Transferase</keyword>
<dbReference type="GO" id="GO:0008168">
    <property type="term" value="F:methyltransferase activity"/>
    <property type="evidence" value="ECO:0007669"/>
    <property type="project" value="UniProtKB-KW"/>
</dbReference>
<keyword evidence="5" id="KW-1185">Reference proteome</keyword>
<evidence type="ECO:0000256" key="2">
    <source>
        <dbReference type="ARBA" id="ARBA00022679"/>
    </source>
</evidence>
<dbReference type="CDD" id="cd02440">
    <property type="entry name" value="AdoMet_MTases"/>
    <property type="match status" value="1"/>
</dbReference>
<accession>A0A2V4NQK1</accession>
<dbReference type="Pfam" id="PF13489">
    <property type="entry name" value="Methyltransf_23"/>
    <property type="match status" value="1"/>
</dbReference>
<evidence type="ECO:0000313" key="4">
    <source>
        <dbReference type="EMBL" id="PYC88045.1"/>
    </source>
</evidence>
<evidence type="ECO:0000256" key="1">
    <source>
        <dbReference type="ARBA" id="ARBA00022603"/>
    </source>
</evidence>
<dbReference type="InterPro" id="IPR029063">
    <property type="entry name" value="SAM-dependent_MTases_sf"/>
</dbReference>
<name>A0A2V4NQK1_9ACTN</name>
<gene>
    <name evidence="4" type="ORF">C7C46_01895</name>
</gene>
<dbReference type="Proteomes" id="UP000248039">
    <property type="component" value="Unassembled WGS sequence"/>
</dbReference>
<comment type="caution">
    <text evidence="4">The sequence shown here is derived from an EMBL/GenBank/DDBJ whole genome shotgun (WGS) entry which is preliminary data.</text>
</comment>